<dbReference type="AlphaFoldDB" id="A0A2P2QVR0"/>
<reference evidence="1" key="1">
    <citation type="submission" date="2018-02" db="EMBL/GenBank/DDBJ databases">
        <title>Rhizophora mucronata_Transcriptome.</title>
        <authorList>
            <person name="Meera S.P."/>
            <person name="Sreeshan A."/>
            <person name="Augustine A."/>
        </authorList>
    </citation>
    <scope>NUCLEOTIDE SEQUENCE</scope>
    <source>
        <tissue evidence="1">Leaf</tissue>
    </source>
</reference>
<evidence type="ECO:0000313" key="1">
    <source>
        <dbReference type="EMBL" id="MBX70961.1"/>
    </source>
</evidence>
<dbReference type="EMBL" id="GGEC01090477">
    <property type="protein sequence ID" value="MBX70961.1"/>
    <property type="molecule type" value="Transcribed_RNA"/>
</dbReference>
<organism evidence="1">
    <name type="scientific">Rhizophora mucronata</name>
    <name type="common">Asiatic mangrove</name>
    <dbReference type="NCBI Taxonomy" id="61149"/>
    <lineage>
        <taxon>Eukaryota</taxon>
        <taxon>Viridiplantae</taxon>
        <taxon>Streptophyta</taxon>
        <taxon>Embryophyta</taxon>
        <taxon>Tracheophyta</taxon>
        <taxon>Spermatophyta</taxon>
        <taxon>Magnoliopsida</taxon>
        <taxon>eudicotyledons</taxon>
        <taxon>Gunneridae</taxon>
        <taxon>Pentapetalae</taxon>
        <taxon>rosids</taxon>
        <taxon>fabids</taxon>
        <taxon>Malpighiales</taxon>
        <taxon>Rhizophoraceae</taxon>
        <taxon>Rhizophora</taxon>
    </lineage>
</organism>
<name>A0A2P2QVR0_RHIMU</name>
<accession>A0A2P2QVR0</accession>
<sequence length="43" mass="5320">MLETKQYSLRPWGWAGNAIRNFWQLIPWWVWLWLFRLSSASSH</sequence>
<proteinExistence type="predicted"/>
<protein>
    <submittedName>
        <fullName evidence="1">Nucleobase-ascorbate transporter 6</fullName>
    </submittedName>
</protein>